<evidence type="ECO:0000313" key="2">
    <source>
        <dbReference type="Proteomes" id="UP000094784"/>
    </source>
</evidence>
<evidence type="ECO:0000313" key="1">
    <source>
        <dbReference type="EMBL" id="ODV57367.1"/>
    </source>
</evidence>
<accession>A0A1E4RA69</accession>
<dbReference type="InterPro" id="IPR023375">
    <property type="entry name" value="ADC_dom_sf"/>
</dbReference>
<reference evidence="1 2" key="1">
    <citation type="submission" date="2016-09" db="EMBL/GenBank/DDBJ databases">
        <title>Draft genome sequence of the soil isolate, Lysinibacillus fusiformis M5, a potential hypoxanthine producer.</title>
        <authorList>
            <person name="Gallegos-Monterrosa R."/>
            <person name="Maroti G."/>
            <person name="Balint B."/>
            <person name="Kovacs A.T."/>
        </authorList>
    </citation>
    <scope>NUCLEOTIDE SEQUENCE [LARGE SCALE GENOMIC DNA]</scope>
    <source>
        <strain evidence="1 2">M5</strain>
    </source>
</reference>
<dbReference type="InterPro" id="IPR018644">
    <property type="entry name" value="DUF2071"/>
</dbReference>
<dbReference type="EMBL" id="MECQ01000001">
    <property type="protein sequence ID" value="ODV57367.1"/>
    <property type="molecule type" value="Genomic_DNA"/>
</dbReference>
<protein>
    <recommendedName>
        <fullName evidence="3">DUF2071 domain-containing protein</fullName>
    </recommendedName>
</protein>
<sequence length="231" mass="27271">MWMIAQTWQDVLFLHWPVSPPELEKHIPPEMTLDLFADDAWVSAVLFKVHGHRLRFLPPIPGLNTSLQLNVRTYVEYEGKKGIYFFHLDVTNYVFSKITALVSLPYRYSKIVGKQKDNDNDNAYTSYYKTLDERLRVSYTIGDNTQTNFDQWLVERYHSWAIWNETLFRIDIQHTPWELRQAEVKIQSNTLASFMKGTFQGTRPIAHYAKKKEAKVFPPVIEQRKTRSIQN</sequence>
<dbReference type="RefSeq" id="WP_069482266.1">
    <property type="nucleotide sequence ID" value="NZ_KV766182.1"/>
</dbReference>
<dbReference type="PANTHER" id="PTHR39186:SF1">
    <property type="entry name" value="DUF2071 DOMAIN-CONTAINING PROTEIN"/>
    <property type="match status" value="1"/>
</dbReference>
<dbReference type="Proteomes" id="UP000094784">
    <property type="component" value="Unassembled WGS sequence"/>
</dbReference>
<comment type="caution">
    <text evidence="1">The sequence shown here is derived from an EMBL/GenBank/DDBJ whole genome shotgun (WGS) entry which is preliminary data.</text>
</comment>
<gene>
    <name evidence="1" type="ORF">BG258_16340</name>
</gene>
<dbReference type="AlphaFoldDB" id="A0A1E4RA69"/>
<evidence type="ECO:0008006" key="3">
    <source>
        <dbReference type="Google" id="ProtNLM"/>
    </source>
</evidence>
<name>A0A1E4RA69_9BACI</name>
<organism evidence="1 2">
    <name type="scientific">Lysinibacillus fusiformis</name>
    <dbReference type="NCBI Taxonomy" id="28031"/>
    <lineage>
        <taxon>Bacteria</taxon>
        <taxon>Bacillati</taxon>
        <taxon>Bacillota</taxon>
        <taxon>Bacilli</taxon>
        <taxon>Bacillales</taxon>
        <taxon>Bacillaceae</taxon>
        <taxon>Lysinibacillus</taxon>
    </lineage>
</organism>
<dbReference type="OrthoDB" id="150993at2"/>
<proteinExistence type="predicted"/>
<dbReference type="SUPFAM" id="SSF160104">
    <property type="entry name" value="Acetoacetate decarboxylase-like"/>
    <property type="match status" value="1"/>
</dbReference>
<dbReference type="Pfam" id="PF09844">
    <property type="entry name" value="DUF2071"/>
    <property type="match status" value="1"/>
</dbReference>
<dbReference type="PANTHER" id="PTHR39186">
    <property type="entry name" value="DUF2071 FAMILY PROTEIN"/>
    <property type="match status" value="1"/>
</dbReference>